<dbReference type="Gene3D" id="1.10.10.10">
    <property type="entry name" value="Winged helix-like DNA-binding domain superfamily/Winged helix DNA-binding domain"/>
    <property type="match status" value="1"/>
</dbReference>
<evidence type="ECO:0000259" key="7">
    <source>
        <dbReference type="PROSITE" id="PS51078"/>
    </source>
</evidence>
<dbReference type="Proteomes" id="UP000295418">
    <property type="component" value="Unassembled WGS sequence"/>
</dbReference>
<dbReference type="AlphaFoldDB" id="A0A4R4EBD2"/>
<evidence type="ECO:0000256" key="3">
    <source>
        <dbReference type="ARBA" id="ARBA00023163"/>
    </source>
</evidence>
<dbReference type="InterPro" id="IPR014757">
    <property type="entry name" value="Tscrpt_reg_IclR_C"/>
</dbReference>
<dbReference type="InterPro" id="IPR036388">
    <property type="entry name" value="WH-like_DNA-bd_sf"/>
</dbReference>
<dbReference type="GO" id="GO:0045892">
    <property type="term" value="P:negative regulation of DNA-templated transcription"/>
    <property type="evidence" value="ECO:0007669"/>
    <property type="project" value="TreeGrafter"/>
</dbReference>
<feature type="domain" description="IclR-ED" evidence="7">
    <location>
        <begin position="68"/>
        <end position="249"/>
    </location>
</feature>
<dbReference type="PROSITE" id="PS51077">
    <property type="entry name" value="HTH_ICLR"/>
    <property type="match status" value="1"/>
</dbReference>
<dbReference type="PANTHER" id="PTHR30136">
    <property type="entry name" value="HELIX-TURN-HELIX TRANSCRIPTIONAL REGULATOR, ICLR FAMILY"/>
    <property type="match status" value="1"/>
</dbReference>
<reference evidence="8 9" key="1">
    <citation type="submission" date="2019-03" db="EMBL/GenBank/DDBJ databases">
        <authorList>
            <person name="Kim M.K.M."/>
        </authorList>
    </citation>
    <scope>NUCLEOTIDE SEQUENCE [LARGE SCALE GENOMIC DNA]</scope>
    <source>
        <strain evidence="8 9">18JY21-1</strain>
    </source>
</reference>
<dbReference type="InterPro" id="IPR029016">
    <property type="entry name" value="GAF-like_dom_sf"/>
</dbReference>
<dbReference type="InterPro" id="IPR005471">
    <property type="entry name" value="Tscrpt_reg_IclR_N"/>
</dbReference>
<dbReference type="SUPFAM" id="SSF46785">
    <property type="entry name" value="Winged helix' DNA-binding domain"/>
    <property type="match status" value="1"/>
</dbReference>
<dbReference type="EMBL" id="SKFG01000010">
    <property type="protein sequence ID" value="TCZ77186.1"/>
    <property type="molecule type" value="Genomic_DNA"/>
</dbReference>
<dbReference type="Gene3D" id="3.30.450.40">
    <property type="match status" value="1"/>
</dbReference>
<dbReference type="GO" id="GO:0003677">
    <property type="term" value="F:DNA binding"/>
    <property type="evidence" value="ECO:0007669"/>
    <property type="project" value="UniProtKB-KW"/>
</dbReference>
<evidence type="ECO:0000313" key="9">
    <source>
        <dbReference type="Proteomes" id="UP000295418"/>
    </source>
</evidence>
<comment type="caution">
    <text evidence="8">The sequence shown here is derived from an EMBL/GenBank/DDBJ whole genome shotgun (WGS) entry which is preliminary data.</text>
</comment>
<protein>
    <recommendedName>
        <fullName evidence="5">Glycerol operon regulatory protein</fullName>
    </recommendedName>
</protein>
<organism evidence="8 9">
    <name type="scientific">Paenibacillus albiflavus</name>
    <dbReference type="NCBI Taxonomy" id="2545760"/>
    <lineage>
        <taxon>Bacteria</taxon>
        <taxon>Bacillati</taxon>
        <taxon>Bacillota</taxon>
        <taxon>Bacilli</taxon>
        <taxon>Bacillales</taxon>
        <taxon>Paenibacillaceae</taxon>
        <taxon>Paenibacillus</taxon>
    </lineage>
</organism>
<sequence length="251" mass="28412">MRSILTSVQKSCTLLKLFLNAEKELGVSDLSRKLQISKGAVHKLLITLESEGFIKQNPNNKLYSLGYTLLELGTKVKDNHDWAEFAKPSIQKLADYTKELACFCIIDGQDAMYIDKIESQYPIRFNVEAYRRFPLYATSASRVILAYCSPEMIDQVLSQPFKQYTPYSITDPEEMKQRLAKIRQLGYEISSNLRNIGVTGIAAPIFDAEGKVAASISLIGPTDRMTQNLDHWADTVVQTTQKLSRHFGYKL</sequence>
<dbReference type="InterPro" id="IPR036390">
    <property type="entry name" value="WH_DNA-bd_sf"/>
</dbReference>
<keyword evidence="3" id="KW-0804">Transcription</keyword>
<keyword evidence="2" id="KW-0238">DNA-binding</keyword>
<dbReference type="SUPFAM" id="SSF55781">
    <property type="entry name" value="GAF domain-like"/>
    <property type="match status" value="1"/>
</dbReference>
<evidence type="ECO:0000256" key="5">
    <source>
        <dbReference type="ARBA" id="ARBA00070406"/>
    </source>
</evidence>
<evidence type="ECO:0000256" key="4">
    <source>
        <dbReference type="ARBA" id="ARBA00058938"/>
    </source>
</evidence>
<accession>A0A4R4EBD2</accession>
<evidence type="ECO:0000256" key="2">
    <source>
        <dbReference type="ARBA" id="ARBA00023125"/>
    </source>
</evidence>
<dbReference type="PANTHER" id="PTHR30136:SF35">
    <property type="entry name" value="HTH-TYPE TRANSCRIPTIONAL REGULATOR RV1719"/>
    <property type="match status" value="1"/>
</dbReference>
<dbReference type="SMART" id="SM00346">
    <property type="entry name" value="HTH_ICLR"/>
    <property type="match status" value="1"/>
</dbReference>
<evidence type="ECO:0000313" key="8">
    <source>
        <dbReference type="EMBL" id="TCZ77186.1"/>
    </source>
</evidence>
<dbReference type="OrthoDB" id="9791752at2"/>
<gene>
    <name evidence="8" type="ORF">E0485_12050</name>
</gene>
<name>A0A4R4EBD2_9BACL</name>
<dbReference type="PROSITE" id="PS51078">
    <property type="entry name" value="ICLR_ED"/>
    <property type="match status" value="1"/>
</dbReference>
<dbReference type="Pfam" id="PF01614">
    <property type="entry name" value="IclR_C"/>
    <property type="match status" value="1"/>
</dbReference>
<dbReference type="InterPro" id="IPR050707">
    <property type="entry name" value="HTH_MetabolicPath_Reg"/>
</dbReference>
<keyword evidence="9" id="KW-1185">Reference proteome</keyword>
<dbReference type="RefSeq" id="WP_132418287.1">
    <property type="nucleotide sequence ID" value="NZ_SKFG01000010.1"/>
</dbReference>
<proteinExistence type="predicted"/>
<evidence type="ECO:0000256" key="1">
    <source>
        <dbReference type="ARBA" id="ARBA00023015"/>
    </source>
</evidence>
<dbReference type="Pfam" id="PF09339">
    <property type="entry name" value="HTH_IclR"/>
    <property type="match status" value="1"/>
</dbReference>
<comment type="function">
    <text evidence="4">May be an activator protein for the gylABX operon.</text>
</comment>
<feature type="domain" description="HTH iclR-type" evidence="6">
    <location>
        <begin position="5"/>
        <end position="67"/>
    </location>
</feature>
<dbReference type="FunFam" id="1.10.10.10:FF:000056">
    <property type="entry name" value="IclR family transcriptional regulator"/>
    <property type="match status" value="1"/>
</dbReference>
<dbReference type="GO" id="GO:0003700">
    <property type="term" value="F:DNA-binding transcription factor activity"/>
    <property type="evidence" value="ECO:0007669"/>
    <property type="project" value="TreeGrafter"/>
</dbReference>
<evidence type="ECO:0000259" key="6">
    <source>
        <dbReference type="PROSITE" id="PS51077"/>
    </source>
</evidence>
<keyword evidence="1" id="KW-0805">Transcription regulation</keyword>